<keyword evidence="2" id="KW-1185">Reference proteome</keyword>
<evidence type="ECO:0000313" key="2">
    <source>
        <dbReference type="Proteomes" id="UP000053989"/>
    </source>
</evidence>
<dbReference type="Proteomes" id="UP000053989">
    <property type="component" value="Unassembled WGS sequence"/>
</dbReference>
<name>A0A0C2ZH39_9AGAM</name>
<accession>A0A0C2ZH39</accession>
<proteinExistence type="predicted"/>
<evidence type="ECO:0000313" key="1">
    <source>
        <dbReference type="EMBL" id="KIM52102.1"/>
    </source>
</evidence>
<protein>
    <submittedName>
        <fullName evidence="1">Uncharacterized protein</fullName>
    </submittedName>
</protein>
<gene>
    <name evidence="1" type="ORF">SCLCIDRAFT_32907</name>
</gene>
<dbReference type="EMBL" id="KN822224">
    <property type="protein sequence ID" value="KIM52102.1"/>
    <property type="molecule type" value="Genomic_DNA"/>
</dbReference>
<dbReference type="AlphaFoldDB" id="A0A0C2ZH39"/>
<dbReference type="HOGENOM" id="CLU_2943128_0_0_1"/>
<dbReference type="InParanoid" id="A0A0C2ZH39"/>
<reference evidence="2" key="2">
    <citation type="submission" date="2015-01" db="EMBL/GenBank/DDBJ databases">
        <title>Evolutionary Origins and Diversification of the Mycorrhizal Mutualists.</title>
        <authorList>
            <consortium name="DOE Joint Genome Institute"/>
            <consortium name="Mycorrhizal Genomics Consortium"/>
            <person name="Kohler A."/>
            <person name="Kuo A."/>
            <person name="Nagy L.G."/>
            <person name="Floudas D."/>
            <person name="Copeland A."/>
            <person name="Barry K.W."/>
            <person name="Cichocki N."/>
            <person name="Veneault-Fourrey C."/>
            <person name="LaButti K."/>
            <person name="Lindquist E.A."/>
            <person name="Lipzen A."/>
            <person name="Lundell T."/>
            <person name="Morin E."/>
            <person name="Murat C."/>
            <person name="Riley R."/>
            <person name="Ohm R."/>
            <person name="Sun H."/>
            <person name="Tunlid A."/>
            <person name="Henrissat B."/>
            <person name="Grigoriev I.V."/>
            <person name="Hibbett D.S."/>
            <person name="Martin F."/>
        </authorList>
    </citation>
    <scope>NUCLEOTIDE SEQUENCE [LARGE SCALE GENOMIC DNA]</scope>
    <source>
        <strain evidence="2">Foug A</strain>
    </source>
</reference>
<reference evidence="1 2" key="1">
    <citation type="submission" date="2014-04" db="EMBL/GenBank/DDBJ databases">
        <authorList>
            <consortium name="DOE Joint Genome Institute"/>
            <person name="Kuo A."/>
            <person name="Kohler A."/>
            <person name="Nagy L.G."/>
            <person name="Floudas D."/>
            <person name="Copeland A."/>
            <person name="Barry K.W."/>
            <person name="Cichocki N."/>
            <person name="Veneault-Fourrey C."/>
            <person name="LaButti K."/>
            <person name="Lindquist E.A."/>
            <person name="Lipzen A."/>
            <person name="Lundell T."/>
            <person name="Morin E."/>
            <person name="Murat C."/>
            <person name="Sun H."/>
            <person name="Tunlid A."/>
            <person name="Henrissat B."/>
            <person name="Grigoriev I.V."/>
            <person name="Hibbett D.S."/>
            <person name="Martin F."/>
            <person name="Nordberg H.P."/>
            <person name="Cantor M.N."/>
            <person name="Hua S.X."/>
        </authorList>
    </citation>
    <scope>NUCLEOTIDE SEQUENCE [LARGE SCALE GENOMIC DNA]</scope>
    <source>
        <strain evidence="1 2">Foug A</strain>
    </source>
</reference>
<sequence>MYYNTSDVCHLDEGYFCLKVNGTSVAVVGDKVVTSDKPTHFYIKKFQGDICTYVIYDTSK</sequence>
<organism evidence="1 2">
    <name type="scientific">Scleroderma citrinum Foug A</name>
    <dbReference type="NCBI Taxonomy" id="1036808"/>
    <lineage>
        <taxon>Eukaryota</taxon>
        <taxon>Fungi</taxon>
        <taxon>Dikarya</taxon>
        <taxon>Basidiomycota</taxon>
        <taxon>Agaricomycotina</taxon>
        <taxon>Agaricomycetes</taxon>
        <taxon>Agaricomycetidae</taxon>
        <taxon>Boletales</taxon>
        <taxon>Sclerodermatineae</taxon>
        <taxon>Sclerodermataceae</taxon>
        <taxon>Scleroderma</taxon>
    </lineage>
</organism>